<dbReference type="GO" id="GO:0035101">
    <property type="term" value="C:FACT complex"/>
    <property type="evidence" value="ECO:0007669"/>
    <property type="project" value="TreeGrafter"/>
</dbReference>
<dbReference type="InterPro" id="IPR024954">
    <property type="entry name" value="SSRP1_DD"/>
</dbReference>
<evidence type="ECO:0000256" key="4">
    <source>
        <dbReference type="ARBA" id="ARBA00022763"/>
    </source>
</evidence>
<comment type="subcellular location">
    <subcellularLocation>
        <location evidence="9">Nucleus</location>
    </subcellularLocation>
    <subcellularLocation>
        <location evidence="9">Chromosome</location>
    </subcellularLocation>
</comment>
<dbReference type="InterPro" id="IPR011993">
    <property type="entry name" value="PH-like_dom_sf"/>
</dbReference>
<dbReference type="Pfam" id="PF17292">
    <property type="entry name" value="POB3_N"/>
    <property type="match status" value="1"/>
</dbReference>
<dbReference type="Pfam" id="PF08512">
    <property type="entry name" value="Rttp106-like_middle"/>
    <property type="match status" value="1"/>
</dbReference>
<dbReference type="Gene3D" id="2.30.29.150">
    <property type="match status" value="1"/>
</dbReference>
<dbReference type="Pfam" id="PF03531">
    <property type="entry name" value="SSrecog"/>
    <property type="match status" value="1"/>
</dbReference>
<evidence type="ECO:0000256" key="7">
    <source>
        <dbReference type="ARBA" id="ARBA00023204"/>
    </source>
</evidence>
<keyword evidence="4 9" id="KW-0227">DNA damage</keyword>
<dbReference type="PRINTS" id="PR00887">
    <property type="entry name" value="SSRCOGNITION"/>
</dbReference>
<comment type="similarity">
    <text evidence="1 9">Belongs to the SSRP1 family.</text>
</comment>
<evidence type="ECO:0000256" key="6">
    <source>
        <dbReference type="ARBA" id="ARBA00023163"/>
    </source>
</evidence>
<dbReference type="OrthoDB" id="498543at2759"/>
<feature type="compositionally biased region" description="Acidic residues" evidence="10">
    <location>
        <begin position="467"/>
        <end position="479"/>
    </location>
</feature>
<dbReference type="EMBL" id="GG745328">
    <property type="protein sequence ID" value="KNE54554.1"/>
    <property type="molecule type" value="Genomic_DNA"/>
</dbReference>
<dbReference type="eggNOG" id="KOG0526">
    <property type="taxonomic scope" value="Eukaryota"/>
</dbReference>
<evidence type="ECO:0000256" key="5">
    <source>
        <dbReference type="ARBA" id="ARBA00023015"/>
    </source>
</evidence>
<dbReference type="GO" id="GO:0003677">
    <property type="term" value="F:DNA binding"/>
    <property type="evidence" value="ECO:0007669"/>
    <property type="project" value="InterPro"/>
</dbReference>
<name>A0A0L0RWS2_ALLM3</name>
<evidence type="ECO:0000256" key="2">
    <source>
        <dbReference type="ARBA" id="ARBA00022454"/>
    </source>
</evidence>
<dbReference type="AlphaFoldDB" id="A0A0L0RWS2"/>
<dbReference type="Pfam" id="PF21103">
    <property type="entry name" value="PH1_SSRP1-like"/>
    <property type="match status" value="1"/>
</dbReference>
<dbReference type="GO" id="GO:0042393">
    <property type="term" value="F:histone binding"/>
    <property type="evidence" value="ECO:0007669"/>
    <property type="project" value="TreeGrafter"/>
</dbReference>
<evidence type="ECO:0000256" key="8">
    <source>
        <dbReference type="ARBA" id="ARBA00023242"/>
    </source>
</evidence>
<dbReference type="Proteomes" id="UP000054350">
    <property type="component" value="Unassembled WGS sequence"/>
</dbReference>
<evidence type="ECO:0000313" key="13">
    <source>
        <dbReference type="Proteomes" id="UP000054350"/>
    </source>
</evidence>
<gene>
    <name evidence="12" type="ORF">AMAG_00523</name>
</gene>
<accession>A0A0L0RWS2</accession>
<feature type="domain" description="Histone chaperone RTT106/FACT complex subunit SPT16-like middle" evidence="11">
    <location>
        <begin position="361"/>
        <end position="454"/>
    </location>
</feature>
<evidence type="ECO:0000256" key="3">
    <source>
        <dbReference type="ARBA" id="ARBA00022705"/>
    </source>
</evidence>
<evidence type="ECO:0000256" key="10">
    <source>
        <dbReference type="SAM" id="MobiDB-lite"/>
    </source>
</evidence>
<comment type="function">
    <text evidence="9">Component of the FACT complex, a general chromatin factor that acts to reorganize nucleosomes. The FACT complex is involved in multiple processes that require DNA as a template such as mRNA elongation, DNA replication and DNA repair. During transcription elongation the FACT complex acts as a histone chaperone that both destabilizes and restores nucleosomal structure. It facilitates the passage of RNA polymerase II and transcription by promoting the dissociation of one histone H2A-H2B dimer from the nucleosome, then subsequently promotes the reestablishment of the nucleosome following the passage of RNA polymerase II.</text>
</comment>
<keyword evidence="2 9" id="KW-0158">Chromosome</keyword>
<dbReference type="FunFam" id="2.30.29.150:FF:000001">
    <property type="entry name" value="Fact complex subunit ssrp1"/>
    <property type="match status" value="1"/>
</dbReference>
<feature type="region of interest" description="Disordered" evidence="10">
    <location>
        <begin position="462"/>
        <end position="582"/>
    </location>
</feature>
<proteinExistence type="inferred from homology"/>
<dbReference type="SUPFAM" id="SSF50729">
    <property type="entry name" value="PH domain-like"/>
    <property type="match status" value="1"/>
</dbReference>
<dbReference type="OMA" id="KNEHGIT"/>
<dbReference type="VEuPathDB" id="FungiDB:AMAG_00523"/>
<dbReference type="PANTHER" id="PTHR45849:SF1">
    <property type="entry name" value="FACT COMPLEX SUBUNIT SSRP1"/>
    <property type="match status" value="1"/>
</dbReference>
<dbReference type="CDD" id="cd13230">
    <property type="entry name" value="PH1_SSRP1-like"/>
    <property type="match status" value="1"/>
</dbReference>
<dbReference type="InterPro" id="IPR013719">
    <property type="entry name" value="RTT106/SPT16-like_middle_dom"/>
</dbReference>
<reference evidence="12 13" key="1">
    <citation type="submission" date="2009-11" db="EMBL/GenBank/DDBJ databases">
        <title>Annotation of Allomyces macrogynus ATCC 38327.</title>
        <authorList>
            <consortium name="The Broad Institute Genome Sequencing Platform"/>
            <person name="Russ C."/>
            <person name="Cuomo C."/>
            <person name="Burger G."/>
            <person name="Gray M.W."/>
            <person name="Holland P.W.H."/>
            <person name="King N."/>
            <person name="Lang F.B.F."/>
            <person name="Roger A.J."/>
            <person name="Ruiz-Trillo I."/>
            <person name="Young S.K."/>
            <person name="Zeng Q."/>
            <person name="Gargeya S."/>
            <person name="Fitzgerald M."/>
            <person name="Haas B."/>
            <person name="Abouelleil A."/>
            <person name="Alvarado L."/>
            <person name="Arachchi H.M."/>
            <person name="Berlin A."/>
            <person name="Chapman S.B."/>
            <person name="Gearin G."/>
            <person name="Goldberg J."/>
            <person name="Griggs A."/>
            <person name="Gujja S."/>
            <person name="Hansen M."/>
            <person name="Heiman D."/>
            <person name="Howarth C."/>
            <person name="Larimer J."/>
            <person name="Lui A."/>
            <person name="MacDonald P.J.P."/>
            <person name="McCowen C."/>
            <person name="Montmayeur A."/>
            <person name="Murphy C."/>
            <person name="Neiman D."/>
            <person name="Pearson M."/>
            <person name="Priest M."/>
            <person name="Roberts A."/>
            <person name="Saif S."/>
            <person name="Shea T."/>
            <person name="Sisk P."/>
            <person name="Stolte C."/>
            <person name="Sykes S."/>
            <person name="Wortman J."/>
            <person name="Nusbaum C."/>
            <person name="Birren B."/>
        </authorList>
    </citation>
    <scope>NUCLEOTIDE SEQUENCE [LARGE SCALE GENOMIC DNA]</scope>
    <source>
        <strain evidence="12 13">ATCC 38327</strain>
    </source>
</reference>
<dbReference type="PANTHER" id="PTHR45849">
    <property type="entry name" value="FACT COMPLEX SUBUNIT SSRP1"/>
    <property type="match status" value="1"/>
</dbReference>
<keyword evidence="5 9" id="KW-0805">Transcription regulation</keyword>
<dbReference type="InterPro" id="IPR000969">
    <property type="entry name" value="SSRP1/POB3"/>
</dbReference>
<keyword evidence="6 9" id="KW-0804">Transcription</keyword>
<reference evidence="13" key="2">
    <citation type="submission" date="2009-11" db="EMBL/GenBank/DDBJ databases">
        <title>The Genome Sequence of Allomyces macrogynus strain ATCC 38327.</title>
        <authorList>
            <consortium name="The Broad Institute Genome Sequencing Platform"/>
            <person name="Russ C."/>
            <person name="Cuomo C."/>
            <person name="Shea T."/>
            <person name="Young S.K."/>
            <person name="Zeng Q."/>
            <person name="Koehrsen M."/>
            <person name="Haas B."/>
            <person name="Borodovsky M."/>
            <person name="Guigo R."/>
            <person name="Alvarado L."/>
            <person name="Berlin A."/>
            <person name="Borenstein D."/>
            <person name="Chen Z."/>
            <person name="Engels R."/>
            <person name="Freedman E."/>
            <person name="Gellesch M."/>
            <person name="Goldberg J."/>
            <person name="Griggs A."/>
            <person name="Gujja S."/>
            <person name="Heiman D."/>
            <person name="Hepburn T."/>
            <person name="Howarth C."/>
            <person name="Jen D."/>
            <person name="Larson L."/>
            <person name="Lewis B."/>
            <person name="Mehta T."/>
            <person name="Park D."/>
            <person name="Pearson M."/>
            <person name="Roberts A."/>
            <person name="Saif S."/>
            <person name="Shenoy N."/>
            <person name="Sisk P."/>
            <person name="Stolte C."/>
            <person name="Sykes S."/>
            <person name="Walk T."/>
            <person name="White J."/>
            <person name="Yandava C."/>
            <person name="Burger G."/>
            <person name="Gray M.W."/>
            <person name="Holland P.W.H."/>
            <person name="King N."/>
            <person name="Lang F.B.F."/>
            <person name="Roger A.J."/>
            <person name="Ruiz-Trillo I."/>
            <person name="Lander E."/>
            <person name="Nusbaum C."/>
        </authorList>
    </citation>
    <scope>NUCLEOTIDE SEQUENCE [LARGE SCALE GENOMIC DNA]</scope>
    <source>
        <strain evidence="13">ATCC 38327</strain>
    </source>
</reference>
<dbReference type="GO" id="GO:0006281">
    <property type="term" value="P:DNA repair"/>
    <property type="evidence" value="ECO:0007669"/>
    <property type="project" value="UniProtKB-KW"/>
</dbReference>
<dbReference type="CDD" id="cd13231">
    <property type="entry name" value="PH2_SSRP1-like"/>
    <property type="match status" value="1"/>
</dbReference>
<dbReference type="InterPro" id="IPR050454">
    <property type="entry name" value="RTT106/SSRP1_HistChap/FACT"/>
</dbReference>
<dbReference type="Gene3D" id="2.30.29.30">
    <property type="entry name" value="Pleckstrin-homology domain (PH domain)/Phosphotyrosine-binding domain (PTB)"/>
    <property type="match status" value="2"/>
</dbReference>
<keyword evidence="8 9" id="KW-0539">Nucleus</keyword>
<dbReference type="SMART" id="SM01287">
    <property type="entry name" value="Rtt106"/>
    <property type="match status" value="1"/>
</dbReference>
<evidence type="ECO:0000313" key="12">
    <source>
        <dbReference type="EMBL" id="KNE54554.1"/>
    </source>
</evidence>
<dbReference type="InterPro" id="IPR038167">
    <property type="entry name" value="SSRP1_sf"/>
</dbReference>
<dbReference type="GO" id="GO:0031491">
    <property type="term" value="F:nucleosome binding"/>
    <property type="evidence" value="ECO:0007669"/>
    <property type="project" value="TreeGrafter"/>
</dbReference>
<evidence type="ECO:0000256" key="9">
    <source>
        <dbReference type="RuleBase" id="RU364013"/>
    </source>
</evidence>
<keyword evidence="7 9" id="KW-0234">DNA repair</keyword>
<protein>
    <recommendedName>
        <fullName evidence="9">FACT complex subunit POB3</fullName>
    </recommendedName>
</protein>
<keyword evidence="13" id="KW-1185">Reference proteome</keyword>
<feature type="compositionally biased region" description="Basic and acidic residues" evidence="10">
    <location>
        <begin position="560"/>
        <end position="574"/>
    </location>
</feature>
<dbReference type="Gene3D" id="2.30.29.220">
    <property type="entry name" value="Structure-specific recognition protein (SSRP1)"/>
    <property type="match status" value="1"/>
</dbReference>
<dbReference type="STRING" id="578462.A0A0L0RWS2"/>
<organism evidence="12 13">
    <name type="scientific">Allomyces macrogynus (strain ATCC 38327)</name>
    <name type="common">Allomyces javanicus var. macrogynus</name>
    <dbReference type="NCBI Taxonomy" id="578462"/>
    <lineage>
        <taxon>Eukaryota</taxon>
        <taxon>Fungi</taxon>
        <taxon>Fungi incertae sedis</taxon>
        <taxon>Blastocladiomycota</taxon>
        <taxon>Blastocladiomycetes</taxon>
        <taxon>Blastocladiales</taxon>
        <taxon>Blastocladiaceae</taxon>
        <taxon>Allomyces</taxon>
    </lineage>
</organism>
<dbReference type="InterPro" id="IPR048993">
    <property type="entry name" value="SSRP1-like_PH1"/>
</dbReference>
<sequence>MSVQEFDRIHYAGARDSATEGRLRFAAQGLGWKSSAGEIVTVKADDLKRATWLRSARQYQLRLYLKDGTVMKFANFARDRHDELRDALRTHYHLPLEHTELSLKGWNWGSTELQPSQIVFRVAQKPLFELPYSEIANVNSGKNEVTLECVTGDLPRGVREDQLVECRLHVPGMAPSENEDGVDVEGEGENDGAATQSAAEFLCEAIKAKAEVGVDKGDHLVAFKELPFLTPRGRYNVDMFPEFLRLRGKSYDYKVNYGTITKLFLLPKPDDLHSYFVIGLDPPLRQGQTRYPFLVLQFVREEEMSVDVNLDDPAVAQRFEGRLMRAYDGLTWEVVSNIFHGLTNKKITVPPKDITMPSTGLAAIKCSLKANEGHLYLLEKSVLFVPKPPTLVAHADIAHVTFSRVALAGASSRTIDMVVTLRSGGDVPLSNIGREEHAPLEEYLRAKKIRVKNELAEETRLPAYLGDLDDDDEDDDDEDGGTRTRGARSKAAPASAGGADDDDDESPDEDFVAESDSDVEEEFNSDYSSEGSDNDEEEAASSKRKRGSEGKSAPAKKRAKGAEGKAAKAPKSDEYIDDSDDE</sequence>
<dbReference type="GO" id="GO:0006260">
    <property type="term" value="P:DNA replication"/>
    <property type="evidence" value="ECO:0007669"/>
    <property type="project" value="UniProtKB-KW"/>
</dbReference>
<dbReference type="InterPro" id="IPR035417">
    <property type="entry name" value="SSRP1/POB3_N"/>
</dbReference>
<feature type="compositionally biased region" description="Acidic residues" evidence="10">
    <location>
        <begin position="499"/>
        <end position="524"/>
    </location>
</feature>
<evidence type="ECO:0000256" key="1">
    <source>
        <dbReference type="ARBA" id="ARBA00010060"/>
    </source>
</evidence>
<keyword evidence="3 9" id="KW-0235">DNA replication</keyword>
<evidence type="ECO:0000259" key="11">
    <source>
        <dbReference type="SMART" id="SM01287"/>
    </source>
</evidence>